<comment type="caution">
    <text evidence="2">The sequence shown here is derived from an EMBL/GenBank/DDBJ whole genome shotgun (WGS) entry which is preliminary data.</text>
</comment>
<protein>
    <submittedName>
        <fullName evidence="2">Uncharacterized protein</fullName>
    </submittedName>
</protein>
<evidence type="ECO:0000313" key="3">
    <source>
        <dbReference type="Proteomes" id="UP001201812"/>
    </source>
</evidence>
<accession>A0AAD4MG28</accession>
<sequence length="171" mass="18863">MIWLKKISALISVIYFFLWIQACIRTGDGMVRSVSMRNLKTAAEQAARTATRSGSRSRSSSRSGEFGKVPARSHSTPPSQARRRSVSVERPSGQPRRRSPSFSRDISPVRNGNTLSNVKALVERQGFGTSRLGLHTHQTVGSKNAADILLRGGDEVVVQSFGEYDTLVQFR</sequence>
<feature type="compositionally biased region" description="Low complexity" evidence="1">
    <location>
        <begin position="90"/>
        <end position="108"/>
    </location>
</feature>
<gene>
    <name evidence="2" type="ORF">DdX_20569</name>
</gene>
<evidence type="ECO:0000313" key="2">
    <source>
        <dbReference type="EMBL" id="KAI1693593.1"/>
    </source>
</evidence>
<reference evidence="2" key="1">
    <citation type="submission" date="2022-01" db="EMBL/GenBank/DDBJ databases">
        <title>Genome Sequence Resource for Two Populations of Ditylenchus destructor, the Migratory Endoparasitic Phytonematode.</title>
        <authorList>
            <person name="Zhang H."/>
            <person name="Lin R."/>
            <person name="Xie B."/>
        </authorList>
    </citation>
    <scope>NUCLEOTIDE SEQUENCE</scope>
    <source>
        <strain evidence="2">BazhouSP</strain>
    </source>
</reference>
<organism evidence="2 3">
    <name type="scientific">Ditylenchus destructor</name>
    <dbReference type="NCBI Taxonomy" id="166010"/>
    <lineage>
        <taxon>Eukaryota</taxon>
        <taxon>Metazoa</taxon>
        <taxon>Ecdysozoa</taxon>
        <taxon>Nematoda</taxon>
        <taxon>Chromadorea</taxon>
        <taxon>Rhabditida</taxon>
        <taxon>Tylenchina</taxon>
        <taxon>Tylenchomorpha</taxon>
        <taxon>Sphaerularioidea</taxon>
        <taxon>Anguinidae</taxon>
        <taxon>Anguininae</taxon>
        <taxon>Ditylenchus</taxon>
    </lineage>
</organism>
<evidence type="ECO:0000256" key="1">
    <source>
        <dbReference type="SAM" id="MobiDB-lite"/>
    </source>
</evidence>
<name>A0AAD4MG28_9BILA</name>
<dbReference type="EMBL" id="JAKKPZ010000609">
    <property type="protein sequence ID" value="KAI1693593.1"/>
    <property type="molecule type" value="Genomic_DNA"/>
</dbReference>
<dbReference type="PROSITE" id="PS51257">
    <property type="entry name" value="PROKAR_LIPOPROTEIN"/>
    <property type="match status" value="1"/>
</dbReference>
<dbReference type="Proteomes" id="UP001201812">
    <property type="component" value="Unassembled WGS sequence"/>
</dbReference>
<feature type="region of interest" description="Disordered" evidence="1">
    <location>
        <begin position="45"/>
        <end position="111"/>
    </location>
</feature>
<dbReference type="AlphaFoldDB" id="A0AAD4MG28"/>
<keyword evidence="3" id="KW-1185">Reference proteome</keyword>
<proteinExistence type="predicted"/>
<feature type="compositionally biased region" description="Low complexity" evidence="1">
    <location>
        <begin position="45"/>
        <end position="64"/>
    </location>
</feature>